<keyword evidence="3" id="KW-1185">Reference proteome</keyword>
<keyword evidence="1" id="KW-0812">Transmembrane</keyword>
<evidence type="ECO:0000256" key="1">
    <source>
        <dbReference type="SAM" id="Phobius"/>
    </source>
</evidence>
<accession>A0AAD9AKW0</accession>
<sequence length="146" mass="15772">MSPSLSLSPGVPSGVVLISLPPLLLVPAIGTGYLLPSSEPRQASARETRTTQASPTRLTNHAIASSVHRHFPAQRRDTYCYQHHASLQTADAAALLCFATNHQPDLTICRFIAQPEESWAKTGQARQPGRSWLQIPSTSSLYSAAQ</sequence>
<evidence type="ECO:0000313" key="3">
    <source>
        <dbReference type="Proteomes" id="UP001243330"/>
    </source>
</evidence>
<name>A0AAD9AKW0_9PEZI</name>
<gene>
    <name evidence="2" type="ORF">CCHR01_08668</name>
</gene>
<comment type="caution">
    <text evidence="2">The sequence shown here is derived from an EMBL/GenBank/DDBJ whole genome shotgun (WGS) entry which is preliminary data.</text>
</comment>
<reference evidence="2" key="1">
    <citation type="submission" date="2023-01" db="EMBL/GenBank/DDBJ databases">
        <title>Colletotrichum chrysophilum M932 genome sequence.</title>
        <authorList>
            <person name="Baroncelli R."/>
        </authorList>
    </citation>
    <scope>NUCLEOTIDE SEQUENCE</scope>
    <source>
        <strain evidence="2">M932</strain>
    </source>
</reference>
<keyword evidence="1" id="KW-1133">Transmembrane helix</keyword>
<dbReference type="AlphaFoldDB" id="A0AAD9AKW0"/>
<keyword evidence="1" id="KW-0472">Membrane</keyword>
<protein>
    <submittedName>
        <fullName evidence="2">Uncharacterized protein</fullName>
    </submittedName>
</protein>
<organism evidence="2 3">
    <name type="scientific">Colletotrichum chrysophilum</name>
    <dbReference type="NCBI Taxonomy" id="1836956"/>
    <lineage>
        <taxon>Eukaryota</taxon>
        <taxon>Fungi</taxon>
        <taxon>Dikarya</taxon>
        <taxon>Ascomycota</taxon>
        <taxon>Pezizomycotina</taxon>
        <taxon>Sordariomycetes</taxon>
        <taxon>Hypocreomycetidae</taxon>
        <taxon>Glomerellales</taxon>
        <taxon>Glomerellaceae</taxon>
        <taxon>Colletotrichum</taxon>
        <taxon>Colletotrichum gloeosporioides species complex</taxon>
    </lineage>
</organism>
<dbReference type="EMBL" id="JAQOWY010000164">
    <property type="protein sequence ID" value="KAK1848695.1"/>
    <property type="molecule type" value="Genomic_DNA"/>
</dbReference>
<proteinExistence type="predicted"/>
<evidence type="ECO:0000313" key="2">
    <source>
        <dbReference type="EMBL" id="KAK1848695.1"/>
    </source>
</evidence>
<dbReference type="Proteomes" id="UP001243330">
    <property type="component" value="Unassembled WGS sequence"/>
</dbReference>
<feature type="transmembrane region" description="Helical" evidence="1">
    <location>
        <begin position="15"/>
        <end position="36"/>
    </location>
</feature>